<keyword evidence="2" id="KW-0808">Transferase</keyword>
<reference evidence="6 7" key="1">
    <citation type="submission" date="2015-03" db="EMBL/GenBank/DDBJ databases">
        <authorList>
            <person name="Morales-Cruz A."/>
            <person name="Amrine K.C."/>
            <person name="Cantu D."/>
        </authorList>
    </citation>
    <scope>NUCLEOTIDE SEQUENCE [LARGE SCALE GENOMIC DNA]</scope>
    <source>
        <strain evidence="6">DS831</strain>
    </source>
</reference>
<dbReference type="CDD" id="cd06661">
    <property type="entry name" value="GGCT_like"/>
    <property type="match status" value="1"/>
</dbReference>
<comment type="similarity">
    <text evidence="1">Belongs to the gamma-glutamylcyclotransferase family.</text>
</comment>
<evidence type="ECO:0000256" key="1">
    <source>
        <dbReference type="ARBA" id="ARBA00008861"/>
    </source>
</evidence>
<evidence type="ECO:0000256" key="4">
    <source>
        <dbReference type="SAM" id="MobiDB-lite"/>
    </source>
</evidence>
<dbReference type="InterPro" id="IPR009288">
    <property type="entry name" value="AIG2-like_dom"/>
</dbReference>
<dbReference type="SUPFAM" id="SSF110857">
    <property type="entry name" value="Gamma-glutamyl cyclotransferase-like"/>
    <property type="match status" value="1"/>
</dbReference>
<proteinExistence type="inferred from homology"/>
<evidence type="ECO:0000313" key="7">
    <source>
        <dbReference type="Proteomes" id="UP000034182"/>
    </source>
</evidence>
<dbReference type="AlphaFoldDB" id="A0A0G2H034"/>
<gene>
    <name evidence="6" type="ORF">UCDDS831_g00108</name>
</gene>
<dbReference type="GO" id="GO:0016740">
    <property type="term" value="F:transferase activity"/>
    <property type="evidence" value="ECO:0007669"/>
    <property type="project" value="UniProtKB-KW"/>
</dbReference>
<dbReference type="InterPro" id="IPR013024">
    <property type="entry name" value="GGCT-like"/>
</dbReference>
<dbReference type="PANTHER" id="PTHR31544">
    <property type="entry name" value="AIG2-LIKE PROTEIN D"/>
    <property type="match status" value="1"/>
</dbReference>
<dbReference type="InterPro" id="IPR036568">
    <property type="entry name" value="GGCT-like_sf"/>
</dbReference>
<dbReference type="Pfam" id="PF06094">
    <property type="entry name" value="GGACT"/>
    <property type="match status" value="1"/>
</dbReference>
<sequence length="291" mass="31888">MDHLTDELERMATNIAQYDGDERGSEIPLDSIGGEPPAKHAVLGPARSAQRPVEGTTRRLQKPKANYIMKLGGPLSTPSQIQAAAALPDPPAVIQGEADDGAGASFCRLSQQAVSRLEAWLSAAGIPNHKRPAFVRLSEAEKELCRHSPHPTLGVDATLPHHRPDSEAATYRPLQDEYPVWYFFYGTLADPDKLASLFALAEECDRPVLSRAVVRGATIGTWAGKYKALVDGPGKVDGWAYKVMNKEQEDILRAYETEKYEVVRCRIEMEGGDVMGCTFRFVDPESLQGSQ</sequence>
<evidence type="ECO:0000259" key="5">
    <source>
        <dbReference type="Pfam" id="PF06094"/>
    </source>
</evidence>
<dbReference type="InterPro" id="IPR045038">
    <property type="entry name" value="AIG2-like"/>
</dbReference>
<dbReference type="Gene3D" id="3.10.490.10">
    <property type="entry name" value="Gamma-glutamyl cyclotransferase-like"/>
    <property type="match status" value="1"/>
</dbReference>
<dbReference type="Proteomes" id="UP000034182">
    <property type="component" value="Unassembled WGS sequence"/>
</dbReference>
<dbReference type="EMBL" id="LAQI01000005">
    <property type="protein sequence ID" value="KKY28723.1"/>
    <property type="molecule type" value="Genomic_DNA"/>
</dbReference>
<protein>
    <recommendedName>
        <fullName evidence="3">Putative gamma-glutamylcyclotransferase</fullName>
    </recommendedName>
</protein>
<comment type="caution">
    <text evidence="6">The sequence shown here is derived from an EMBL/GenBank/DDBJ whole genome shotgun (WGS) entry which is preliminary data.</text>
</comment>
<evidence type="ECO:0000256" key="3">
    <source>
        <dbReference type="ARBA" id="ARBA00030602"/>
    </source>
</evidence>
<feature type="domain" description="Gamma-glutamylcyclotransferase AIG2-like" evidence="5">
    <location>
        <begin position="182"/>
        <end position="278"/>
    </location>
</feature>
<evidence type="ECO:0000256" key="2">
    <source>
        <dbReference type="ARBA" id="ARBA00022679"/>
    </source>
</evidence>
<organism evidence="6 7">
    <name type="scientific">Diplodia seriata</name>
    <dbReference type="NCBI Taxonomy" id="420778"/>
    <lineage>
        <taxon>Eukaryota</taxon>
        <taxon>Fungi</taxon>
        <taxon>Dikarya</taxon>
        <taxon>Ascomycota</taxon>
        <taxon>Pezizomycotina</taxon>
        <taxon>Dothideomycetes</taxon>
        <taxon>Dothideomycetes incertae sedis</taxon>
        <taxon>Botryosphaeriales</taxon>
        <taxon>Botryosphaeriaceae</taxon>
        <taxon>Diplodia</taxon>
    </lineage>
</organism>
<accession>A0A0G2H034</accession>
<reference evidence="6 7" key="2">
    <citation type="submission" date="2015-05" db="EMBL/GenBank/DDBJ databases">
        <title>Distinctive expansion of gene families associated with plant cell wall degradation and secondary metabolism in the genomes of grapevine trunk pathogens.</title>
        <authorList>
            <person name="Lawrence D.P."/>
            <person name="Travadon R."/>
            <person name="Rolshausen P.E."/>
            <person name="Baumgartner K."/>
        </authorList>
    </citation>
    <scope>NUCLEOTIDE SEQUENCE [LARGE SCALE GENOMIC DNA]</scope>
    <source>
        <strain evidence="6">DS831</strain>
    </source>
</reference>
<name>A0A0G2H034_9PEZI</name>
<evidence type="ECO:0000313" key="6">
    <source>
        <dbReference type="EMBL" id="KKY28723.1"/>
    </source>
</evidence>
<feature type="region of interest" description="Disordered" evidence="4">
    <location>
        <begin position="19"/>
        <end position="54"/>
    </location>
</feature>
<dbReference type="PANTHER" id="PTHR31544:SF4">
    <property type="entry name" value="GAMMA-GLUTAMYLCYCLOTRANSFERASE-RELATED"/>
    <property type="match status" value="1"/>
</dbReference>